<protein>
    <submittedName>
        <fullName evidence="1">Uncharacterized protein</fullName>
    </submittedName>
</protein>
<dbReference type="eggNOG" id="ENOG502S118">
    <property type="taxonomic scope" value="Eukaryota"/>
</dbReference>
<dbReference type="EMBL" id="KI913967">
    <property type="protein sequence ID" value="ETV99593.1"/>
    <property type="molecule type" value="Genomic_DNA"/>
</dbReference>
<dbReference type="VEuPathDB" id="FungiDB:H310_08247"/>
<sequence>RTLHSTKYRWSRTRLAVSAVAPRAVHILTASMSPLLPTLNMSVISLDSEDASAPLGSPVKKQRTCLDQLKSSEDLQDAIAFVQKSCTLAKRCMDLQQYECAFRILAKVEETTQRIAKESRRGILSKVNQQHTRTYSADADDDETYSRVRKVSFSDEVCVGLAEDIDRSISPIPRPSVQEMLFVRAYRDIPTANLSDYWSD</sequence>
<dbReference type="AlphaFoldDB" id="A0A024U001"/>
<dbReference type="OrthoDB" id="60413at2759"/>
<name>A0A024U001_9STRA</name>
<accession>A0A024U001</accession>
<gene>
    <name evidence="1" type="ORF">H310_08247</name>
</gene>
<dbReference type="RefSeq" id="XP_008872149.1">
    <property type="nucleotide sequence ID" value="XM_008873927.1"/>
</dbReference>
<organism evidence="1">
    <name type="scientific">Aphanomyces invadans</name>
    <dbReference type="NCBI Taxonomy" id="157072"/>
    <lineage>
        <taxon>Eukaryota</taxon>
        <taxon>Sar</taxon>
        <taxon>Stramenopiles</taxon>
        <taxon>Oomycota</taxon>
        <taxon>Saprolegniomycetes</taxon>
        <taxon>Saprolegniales</taxon>
        <taxon>Verrucalvaceae</taxon>
        <taxon>Aphanomyces</taxon>
    </lineage>
</organism>
<dbReference type="GeneID" id="20085297"/>
<evidence type="ECO:0000313" key="1">
    <source>
        <dbReference type="EMBL" id="ETV99593.1"/>
    </source>
</evidence>
<feature type="non-terminal residue" evidence="1">
    <location>
        <position position="1"/>
    </location>
</feature>
<reference evidence="1" key="1">
    <citation type="submission" date="2013-12" db="EMBL/GenBank/DDBJ databases">
        <title>The Genome Sequence of Aphanomyces invadans NJM9701.</title>
        <authorList>
            <consortium name="The Broad Institute Genomics Platform"/>
            <person name="Russ C."/>
            <person name="Tyler B."/>
            <person name="van West P."/>
            <person name="Dieguez-Uribeondo J."/>
            <person name="Young S.K."/>
            <person name="Zeng Q."/>
            <person name="Gargeya S."/>
            <person name="Fitzgerald M."/>
            <person name="Abouelleil A."/>
            <person name="Alvarado L."/>
            <person name="Chapman S.B."/>
            <person name="Gainer-Dewar J."/>
            <person name="Goldberg J."/>
            <person name="Griggs A."/>
            <person name="Gujja S."/>
            <person name="Hansen M."/>
            <person name="Howarth C."/>
            <person name="Imamovic A."/>
            <person name="Ireland A."/>
            <person name="Larimer J."/>
            <person name="McCowan C."/>
            <person name="Murphy C."/>
            <person name="Pearson M."/>
            <person name="Poon T.W."/>
            <person name="Priest M."/>
            <person name="Roberts A."/>
            <person name="Saif S."/>
            <person name="Shea T."/>
            <person name="Sykes S."/>
            <person name="Wortman J."/>
            <person name="Nusbaum C."/>
            <person name="Birren B."/>
        </authorList>
    </citation>
    <scope>NUCLEOTIDE SEQUENCE [LARGE SCALE GENOMIC DNA]</scope>
    <source>
        <strain evidence="1">NJM9701</strain>
    </source>
</reference>
<proteinExistence type="predicted"/>